<dbReference type="HOGENOM" id="CLU_1070151_0_0_1"/>
<name>U9UBT8_RHIID</name>
<accession>U9UBT8</accession>
<sequence>MTDCTKIRSNLVYSQELGYITGSTLSSNIPVGKIPPIQIAILRIKGNESAEQIFSILQTVLDYAHKSNINIFSMRADGARSEFNAQTQITTYFTDDPFYNVHLKVPIINGKPLVRIDTAQYDQLFQLAQNHVLLKRDVINVDKQDDGAAYRISHSETLTIFLLIGPLIIPQNSQGKRTKINKVNTVTTYTRVKERPDVFRVENAPDTKKKNQQTLETTLRAADSKREVIDNLIQAFAGANIPLEKINHLASYLTEGGAIP</sequence>
<evidence type="ECO:0000313" key="1">
    <source>
        <dbReference type="EMBL" id="ESA17142.1"/>
    </source>
</evidence>
<reference evidence="1" key="1">
    <citation type="submission" date="2013-07" db="EMBL/GenBank/DDBJ databases">
        <title>The genome of an arbuscular mycorrhizal fungus provides insights into the evolution of the oldest plant symbiosis.</title>
        <authorList>
            <consortium name="DOE Joint Genome Institute"/>
            <person name="Tisserant E."/>
            <person name="Malbreil M."/>
            <person name="Kuo A."/>
            <person name="Kohler A."/>
            <person name="Symeonidi A."/>
            <person name="Balestrini R."/>
            <person name="Charron P."/>
            <person name="Duensing N."/>
            <person name="Frei-dit-Frey N."/>
            <person name="Gianinazzi-Pearson V."/>
            <person name="Gilbert B."/>
            <person name="Handa Y."/>
            <person name="Hijri M."/>
            <person name="Kaul R."/>
            <person name="Kawaguchi M."/>
            <person name="Krajinski F."/>
            <person name="Lammers P."/>
            <person name="Lapierre D."/>
            <person name="Masclaux F.G."/>
            <person name="Murat C."/>
            <person name="Morin E."/>
            <person name="Ndikumana S."/>
            <person name="Pagni M."/>
            <person name="Petitpierre D."/>
            <person name="Requena N."/>
            <person name="Rosikiewicz P."/>
            <person name="Riley R."/>
            <person name="Saito K."/>
            <person name="San Clemente H."/>
            <person name="Shapiro H."/>
            <person name="van Tuinen D."/>
            <person name="Becard G."/>
            <person name="Bonfante P."/>
            <person name="Paszkowski U."/>
            <person name="Shachar-Hill Y."/>
            <person name="Young J.P."/>
            <person name="Sanders I.R."/>
            <person name="Henrissat B."/>
            <person name="Rensing S.A."/>
            <person name="Grigoriev I.V."/>
            <person name="Corradi N."/>
            <person name="Roux C."/>
            <person name="Martin F."/>
        </authorList>
    </citation>
    <scope>NUCLEOTIDE SEQUENCE</scope>
    <source>
        <strain evidence="1">DAOM 197198</strain>
    </source>
</reference>
<dbReference type="EMBL" id="KI280433">
    <property type="protein sequence ID" value="ESA17142.1"/>
    <property type="molecule type" value="Genomic_DNA"/>
</dbReference>
<organism evidence="1">
    <name type="scientific">Rhizophagus irregularis (strain DAOM 181602 / DAOM 197198 / MUCL 43194)</name>
    <name type="common">Arbuscular mycorrhizal fungus</name>
    <name type="synonym">Glomus intraradices</name>
    <dbReference type="NCBI Taxonomy" id="747089"/>
    <lineage>
        <taxon>Eukaryota</taxon>
        <taxon>Fungi</taxon>
        <taxon>Fungi incertae sedis</taxon>
        <taxon>Mucoromycota</taxon>
        <taxon>Glomeromycotina</taxon>
        <taxon>Glomeromycetes</taxon>
        <taxon>Glomerales</taxon>
        <taxon>Glomeraceae</taxon>
        <taxon>Rhizophagus</taxon>
    </lineage>
</organism>
<protein>
    <submittedName>
        <fullName evidence="1">Uncharacterized protein</fullName>
    </submittedName>
</protein>
<dbReference type="VEuPathDB" id="FungiDB:RhiirFUN_021405"/>
<proteinExistence type="predicted"/>
<gene>
    <name evidence="1" type="ORF">GLOINDRAFT_2388</name>
</gene>
<dbReference type="AlphaFoldDB" id="U9UBT8"/>